<dbReference type="SMART" id="SM00271">
    <property type="entry name" value="DnaJ"/>
    <property type="match status" value="1"/>
</dbReference>
<evidence type="ECO:0000256" key="1">
    <source>
        <dbReference type="SAM" id="Phobius"/>
    </source>
</evidence>
<gene>
    <name evidence="3" type="ORF">DNTS_009794</name>
</gene>
<evidence type="ECO:0000313" key="4">
    <source>
        <dbReference type="Proteomes" id="UP000316079"/>
    </source>
</evidence>
<protein>
    <recommendedName>
        <fullName evidence="2">J domain-containing protein</fullName>
    </recommendedName>
</protein>
<evidence type="ECO:0000259" key="2">
    <source>
        <dbReference type="PROSITE" id="PS50076"/>
    </source>
</evidence>
<dbReference type="InterPro" id="IPR001623">
    <property type="entry name" value="DnaJ_domain"/>
</dbReference>
<comment type="caution">
    <text evidence="3">The sequence shown here is derived from an EMBL/GenBank/DDBJ whole genome shotgun (WGS) entry which is preliminary data.</text>
</comment>
<dbReference type="CDD" id="cd06257">
    <property type="entry name" value="DnaJ"/>
    <property type="match status" value="1"/>
</dbReference>
<dbReference type="AlphaFoldDB" id="A0A553QGL6"/>
<accession>A0A553QGL6</accession>
<keyword evidence="1" id="KW-1133">Transmembrane helix</keyword>
<dbReference type="STRING" id="623744.A0A553QGL6"/>
<keyword evidence="1" id="KW-0812">Transmembrane</keyword>
<dbReference type="PRINTS" id="PR00625">
    <property type="entry name" value="JDOMAIN"/>
</dbReference>
<dbReference type="InterPro" id="IPR036869">
    <property type="entry name" value="J_dom_sf"/>
</dbReference>
<dbReference type="OrthoDB" id="376357at2759"/>
<dbReference type="SUPFAM" id="SSF46565">
    <property type="entry name" value="Chaperone J-domain"/>
    <property type="match status" value="1"/>
</dbReference>
<keyword evidence="1" id="KW-0472">Membrane</keyword>
<keyword evidence="4" id="KW-1185">Reference proteome</keyword>
<dbReference type="EMBL" id="SRMA01026001">
    <property type="protein sequence ID" value="TRY89069.1"/>
    <property type="molecule type" value="Genomic_DNA"/>
</dbReference>
<feature type="domain" description="J" evidence="2">
    <location>
        <begin position="158"/>
        <end position="222"/>
    </location>
</feature>
<evidence type="ECO:0000313" key="3">
    <source>
        <dbReference type="EMBL" id="TRY89069.1"/>
    </source>
</evidence>
<dbReference type="Proteomes" id="UP000316079">
    <property type="component" value="Unassembled WGS sequence"/>
</dbReference>
<dbReference type="PROSITE" id="PS00636">
    <property type="entry name" value="DNAJ_1"/>
    <property type="match status" value="1"/>
</dbReference>
<dbReference type="Gene3D" id="1.10.287.110">
    <property type="entry name" value="DnaJ domain"/>
    <property type="match status" value="1"/>
</dbReference>
<organism evidence="3 4">
    <name type="scientific">Danionella cerebrum</name>
    <dbReference type="NCBI Taxonomy" id="2873325"/>
    <lineage>
        <taxon>Eukaryota</taxon>
        <taxon>Metazoa</taxon>
        <taxon>Chordata</taxon>
        <taxon>Craniata</taxon>
        <taxon>Vertebrata</taxon>
        <taxon>Euteleostomi</taxon>
        <taxon>Actinopterygii</taxon>
        <taxon>Neopterygii</taxon>
        <taxon>Teleostei</taxon>
        <taxon>Ostariophysi</taxon>
        <taxon>Cypriniformes</taxon>
        <taxon>Danionidae</taxon>
        <taxon>Danioninae</taxon>
        <taxon>Danionella</taxon>
    </lineage>
</organism>
<dbReference type="InterPro" id="IPR053025">
    <property type="entry name" value="Mito_ATP_Synthase-Asso"/>
</dbReference>
<name>A0A553QGL6_9TELE</name>
<dbReference type="Pfam" id="PF00226">
    <property type="entry name" value="DnaJ"/>
    <property type="match status" value="1"/>
</dbReference>
<feature type="transmembrane region" description="Helical" evidence="1">
    <location>
        <begin position="296"/>
        <end position="313"/>
    </location>
</feature>
<dbReference type="PANTHER" id="PTHR44873">
    <property type="entry name" value="DNAJ HOMOLOG SUBFAMILY C MEMBER 30, MITOCHONDRIAL"/>
    <property type="match status" value="1"/>
</dbReference>
<dbReference type="PANTHER" id="PTHR44873:SF1">
    <property type="entry name" value="DNAJ HOMOLOG SUBFAMILY C MEMBER 30, MITOCHONDRIAL"/>
    <property type="match status" value="1"/>
</dbReference>
<dbReference type="PROSITE" id="PS50076">
    <property type="entry name" value="DNAJ_2"/>
    <property type="match status" value="1"/>
</dbReference>
<proteinExistence type="predicted"/>
<reference evidence="3 4" key="1">
    <citation type="journal article" date="2019" name="Sci. Data">
        <title>Hybrid genome assembly and annotation of Danionella translucida.</title>
        <authorList>
            <person name="Kadobianskyi M."/>
            <person name="Schulze L."/>
            <person name="Schuelke M."/>
            <person name="Judkewitz B."/>
        </authorList>
    </citation>
    <scope>NUCLEOTIDE SEQUENCE [LARGE SCALE GENOMIC DNA]</scope>
    <source>
        <strain evidence="3 4">Bolton</strain>
    </source>
</reference>
<dbReference type="InterPro" id="IPR018253">
    <property type="entry name" value="DnaJ_domain_CS"/>
</dbReference>
<sequence>MFQPYANLTNGTPFLDDRVSDWLIIVLCRKWLRLLTMAEVSGVVWNRLHKIYAFGPLWTHNVPRRSHHVEAVDARRLSLSPDVIYAVTPGLWSLSAKQLQSCSANFEHTNRPLGMACWTNKSSLQCLEVHKHLFRPLLLCKRTFSARSTKDSFGGRFGYYDILKVSPDATQAQIKSAYYKQSFIFHPDRNHSDEAPQHFALISEAYNVLGNVELRNKYDRGFLNQTDVQSAGRSSPVTTKPKRPPIYYGKTAHFDFDAFYQGHYGDQIRRAQMERLKKEQFLRRQQEFRRAWKRQLIWGALTGFFVFCYAAFLRF</sequence>